<protein>
    <submittedName>
        <fullName evidence="8">Uncharacterized protein</fullName>
    </submittedName>
</protein>
<keyword evidence="5 7" id="KW-0472">Membrane</keyword>
<dbReference type="OrthoDB" id="1666513at2759"/>
<dbReference type="Pfam" id="PF05055">
    <property type="entry name" value="DUF677"/>
    <property type="match status" value="1"/>
</dbReference>
<dbReference type="PANTHER" id="PTHR31113:SF32">
    <property type="entry name" value="UPF0496 PLANT-LIKE PROTEIN"/>
    <property type="match status" value="1"/>
</dbReference>
<comment type="caution">
    <text evidence="8">The sequence shown here is derived from an EMBL/GenBank/DDBJ whole genome shotgun (WGS) entry which is preliminary data.</text>
</comment>
<comment type="subcellular location">
    <subcellularLocation>
        <location evidence="1">Membrane</location>
    </subcellularLocation>
</comment>
<reference evidence="8" key="1">
    <citation type="submission" date="2020-05" db="EMBL/GenBank/DDBJ databases">
        <title>WGS assembly of Corymbia citriodora subspecies variegata.</title>
        <authorList>
            <person name="Barry K."/>
            <person name="Hundley H."/>
            <person name="Shu S."/>
            <person name="Jenkins J."/>
            <person name="Grimwood J."/>
            <person name="Baten A."/>
        </authorList>
    </citation>
    <scope>NUCLEOTIDE SEQUENCE</scope>
    <source>
        <strain evidence="8">CV2-018</strain>
    </source>
</reference>
<dbReference type="InterPro" id="IPR007749">
    <property type="entry name" value="DUF677"/>
</dbReference>
<evidence type="ECO:0000313" key="8">
    <source>
        <dbReference type="EMBL" id="KAF7847612.1"/>
    </source>
</evidence>
<evidence type="ECO:0000256" key="3">
    <source>
        <dbReference type="ARBA" id="ARBA00022692"/>
    </source>
</evidence>
<evidence type="ECO:0000256" key="4">
    <source>
        <dbReference type="ARBA" id="ARBA00022989"/>
    </source>
</evidence>
<dbReference type="Gramene" id="rna-gnl|WGS:JABURB|Cocit.L2789.1">
    <property type="protein sequence ID" value="cds-KAF7847612.1"/>
    <property type="gene ID" value="gene-BT93_L2789"/>
</dbReference>
<keyword evidence="6" id="KW-0175">Coiled coil</keyword>
<dbReference type="GO" id="GO:0016020">
    <property type="term" value="C:membrane"/>
    <property type="evidence" value="ECO:0007669"/>
    <property type="project" value="UniProtKB-SubCell"/>
</dbReference>
<feature type="transmembrane region" description="Helical" evidence="7">
    <location>
        <begin position="136"/>
        <end position="154"/>
    </location>
</feature>
<dbReference type="Proteomes" id="UP000806378">
    <property type="component" value="Unassembled WGS sequence"/>
</dbReference>
<dbReference type="EMBL" id="MU090645">
    <property type="protein sequence ID" value="KAF7847612.1"/>
    <property type="molecule type" value="Genomic_DNA"/>
</dbReference>
<evidence type="ECO:0000256" key="2">
    <source>
        <dbReference type="ARBA" id="ARBA00009074"/>
    </source>
</evidence>
<dbReference type="PANTHER" id="PTHR31113">
    <property type="entry name" value="UPF0496 PROTEIN 3-RELATED"/>
    <property type="match status" value="1"/>
</dbReference>
<comment type="similarity">
    <text evidence="2">Belongs to the UPF0496 family.</text>
</comment>
<keyword evidence="3 7" id="KW-0812">Transmembrane</keyword>
<sequence>MNSEVAKIILESKEDIRNDIELFHLVKCYFNHAIQILDFYASLKKFLMCARDNHSRIQLALMHFEEERVENVGGEKYVKTLQDLQKFKEAGDPFTDEFSRCFHSVCKQQAEMFQKLQAHKKELDKKLKSAQTRRRATNAIFITTLVSALILTVVTVWKRWPPVVAALATAVAALIGTVEKKCDSSWKNYQKKLKGKKELMDLMNAGTKISINDLETIRLLVNKLETEIESILRNANFALGEEEEEAVKLEMLEIKKRVEVFMKTIEDLSRQAGKSSREIRMARAVISKRIIG</sequence>
<evidence type="ECO:0000256" key="1">
    <source>
        <dbReference type="ARBA" id="ARBA00004370"/>
    </source>
</evidence>
<keyword evidence="9" id="KW-1185">Reference proteome</keyword>
<feature type="coiled-coil region" evidence="6">
    <location>
        <begin position="214"/>
        <end position="241"/>
    </location>
</feature>
<evidence type="ECO:0000256" key="5">
    <source>
        <dbReference type="ARBA" id="ARBA00023136"/>
    </source>
</evidence>
<evidence type="ECO:0000256" key="7">
    <source>
        <dbReference type="SAM" id="Phobius"/>
    </source>
</evidence>
<dbReference type="AlphaFoldDB" id="A0A8T0CLE6"/>
<name>A0A8T0CLE6_CORYI</name>
<gene>
    <name evidence="8" type="ORF">BT93_L2789</name>
</gene>
<keyword evidence="4 7" id="KW-1133">Transmembrane helix</keyword>
<organism evidence="8 9">
    <name type="scientific">Corymbia citriodora subsp. variegata</name>
    <dbReference type="NCBI Taxonomy" id="360336"/>
    <lineage>
        <taxon>Eukaryota</taxon>
        <taxon>Viridiplantae</taxon>
        <taxon>Streptophyta</taxon>
        <taxon>Embryophyta</taxon>
        <taxon>Tracheophyta</taxon>
        <taxon>Spermatophyta</taxon>
        <taxon>Magnoliopsida</taxon>
        <taxon>eudicotyledons</taxon>
        <taxon>Gunneridae</taxon>
        <taxon>Pentapetalae</taxon>
        <taxon>rosids</taxon>
        <taxon>malvids</taxon>
        <taxon>Myrtales</taxon>
        <taxon>Myrtaceae</taxon>
        <taxon>Myrtoideae</taxon>
        <taxon>Eucalypteae</taxon>
        <taxon>Corymbia</taxon>
    </lineage>
</organism>
<feature type="transmembrane region" description="Helical" evidence="7">
    <location>
        <begin position="160"/>
        <end position="178"/>
    </location>
</feature>
<evidence type="ECO:0000256" key="6">
    <source>
        <dbReference type="SAM" id="Coils"/>
    </source>
</evidence>
<accession>A0A8T0CLE6</accession>
<proteinExistence type="inferred from homology"/>
<evidence type="ECO:0000313" key="9">
    <source>
        <dbReference type="Proteomes" id="UP000806378"/>
    </source>
</evidence>